<feature type="domain" description="LysM" evidence="2">
    <location>
        <begin position="618"/>
        <end position="667"/>
    </location>
</feature>
<dbReference type="Pfam" id="PF01476">
    <property type="entry name" value="LysM"/>
    <property type="match status" value="1"/>
</dbReference>
<dbReference type="Gene3D" id="3.10.350.10">
    <property type="entry name" value="LysM domain"/>
    <property type="match status" value="1"/>
</dbReference>
<evidence type="ECO:0000313" key="4">
    <source>
        <dbReference type="Proteomes" id="UP000199101"/>
    </source>
</evidence>
<accession>A0A1C3V294</accession>
<gene>
    <name evidence="3" type="ORF">GA0061103_3103</name>
</gene>
<dbReference type="RefSeq" id="WP_092711242.1">
    <property type="nucleotide sequence ID" value="NZ_FMAG01000002.1"/>
</dbReference>
<evidence type="ECO:0000313" key="3">
    <source>
        <dbReference type="EMBL" id="SCB21853.1"/>
    </source>
</evidence>
<feature type="compositionally biased region" description="Polar residues" evidence="1">
    <location>
        <begin position="588"/>
        <end position="605"/>
    </location>
</feature>
<dbReference type="AlphaFoldDB" id="A0A1C3V294"/>
<organism evidence="3 4">
    <name type="scientific">Rhizobium multihospitium</name>
    <dbReference type="NCBI Taxonomy" id="410764"/>
    <lineage>
        <taxon>Bacteria</taxon>
        <taxon>Pseudomonadati</taxon>
        <taxon>Pseudomonadota</taxon>
        <taxon>Alphaproteobacteria</taxon>
        <taxon>Hyphomicrobiales</taxon>
        <taxon>Rhizobiaceae</taxon>
        <taxon>Rhizobium/Agrobacterium group</taxon>
        <taxon>Rhizobium</taxon>
    </lineage>
</organism>
<dbReference type="InterPro" id="IPR052196">
    <property type="entry name" value="Bact_Kbp"/>
</dbReference>
<name>A0A1C3V294_9HYPH</name>
<dbReference type="Proteomes" id="UP000199101">
    <property type="component" value="Unassembled WGS sequence"/>
</dbReference>
<sequence length="688" mass="70678">MMKNRAGWLALLVLVVATLLMVFFVMPRINGDKTPIGNVVNQASNAVKNTIDQNAQKAGETAENATKATQNAVSTAVNTADLAKKLTDLTGTATASLADLKALFKDGNAPAQDVFTAAKTKAITALQSIVGFALPEGLDATTTGLVKTAQDGAGKALAIIQSLPDNAAEASAAIDKAFAALTGQQAPETNAAANPHVPSFDVLRVEPDGSTVIAGSAEPNAKLEIVDGEKVVTTTNVGPSGDFAAVLDNPLPPGDHELVLRATGKDGKAINSEEVATVSVPKDNSTQVLAMVSKPGAASRIITAPSAKQGRVTAGEQDASAADAQNNATDKPAATTDAKPQQDGTAVASANPAAGATTSPGAKTDAGPDVMVNAVEIENDHIFVAGTTKPNAKVRAYADDRLIGENVAGADGHFVVDGPMPLAVGDHKIRVDMLDGAGKVVVRTSVNFTRPEGNQVTVAAQTPAAANGQAQATTANMVPLDEGELAKLKEGAGKAFALLKGLFTDGKQPDTEQLAAARSGTEIALKSLSEFRPTINASAALKKAAADASSAAAKALAALVALPKDPKSVGTALPQLEQMIAVITEPAQTAPAQPNTEVSSNSSGPKTLEQAPLSQDTNAVIIRRGDTLWQISRRIYGAGVRYTTIYLANEDKINNPDRILPGQVFGLPKDALPNAEELHRKRLSGEHL</sequence>
<feature type="region of interest" description="Disordered" evidence="1">
    <location>
        <begin position="303"/>
        <end position="367"/>
    </location>
</feature>
<evidence type="ECO:0000256" key="1">
    <source>
        <dbReference type="SAM" id="MobiDB-lite"/>
    </source>
</evidence>
<feature type="compositionally biased region" description="Low complexity" evidence="1">
    <location>
        <begin position="317"/>
        <end position="339"/>
    </location>
</feature>
<dbReference type="PANTHER" id="PTHR34700">
    <property type="entry name" value="POTASSIUM BINDING PROTEIN KBP"/>
    <property type="match status" value="1"/>
</dbReference>
<dbReference type="PROSITE" id="PS51782">
    <property type="entry name" value="LYSM"/>
    <property type="match status" value="1"/>
</dbReference>
<dbReference type="EMBL" id="FMAG01000002">
    <property type="protein sequence ID" value="SCB21853.1"/>
    <property type="molecule type" value="Genomic_DNA"/>
</dbReference>
<dbReference type="PANTHER" id="PTHR34700:SF4">
    <property type="entry name" value="PHAGE-LIKE ELEMENT PBSX PROTEIN XKDP"/>
    <property type="match status" value="1"/>
</dbReference>
<proteinExistence type="predicted"/>
<dbReference type="OrthoDB" id="370541at2"/>
<dbReference type="CDD" id="cd00118">
    <property type="entry name" value="LysM"/>
    <property type="match status" value="1"/>
</dbReference>
<dbReference type="STRING" id="410764.GA0061103_3103"/>
<evidence type="ECO:0000259" key="2">
    <source>
        <dbReference type="PROSITE" id="PS51782"/>
    </source>
</evidence>
<dbReference type="InterPro" id="IPR018392">
    <property type="entry name" value="LysM"/>
</dbReference>
<feature type="region of interest" description="Disordered" evidence="1">
    <location>
        <begin position="588"/>
        <end position="612"/>
    </location>
</feature>
<dbReference type="Gene3D" id="2.60.40.10">
    <property type="entry name" value="Immunoglobulins"/>
    <property type="match status" value="2"/>
</dbReference>
<protein>
    <submittedName>
        <fullName evidence="3">LysM domain-containing protein</fullName>
    </submittedName>
</protein>
<dbReference type="InterPro" id="IPR036779">
    <property type="entry name" value="LysM_dom_sf"/>
</dbReference>
<dbReference type="InterPro" id="IPR013783">
    <property type="entry name" value="Ig-like_fold"/>
</dbReference>
<keyword evidence="4" id="KW-1185">Reference proteome</keyword>
<reference evidence="4" key="1">
    <citation type="submission" date="2016-08" db="EMBL/GenBank/DDBJ databases">
        <authorList>
            <person name="Varghese N."/>
            <person name="Submissions Spin"/>
        </authorList>
    </citation>
    <scope>NUCLEOTIDE SEQUENCE [LARGE SCALE GENOMIC DNA]</scope>
    <source>
        <strain evidence="4">HAMBI 2975</strain>
    </source>
</reference>